<dbReference type="EMBL" id="JAAQWE010000006">
    <property type="protein sequence ID" value="NMX96564.1"/>
    <property type="molecule type" value="Genomic_DNA"/>
</dbReference>
<dbReference type="AlphaFoldDB" id="A0A7Y0ZRA2"/>
<gene>
    <name evidence="3" type="ORF">HBO43_08130</name>
    <name evidence="2" type="ORF">YA0849_11260</name>
</gene>
<proteinExistence type="predicted"/>
<accession>A0A7Y0ZRA2</accession>
<name>A0A7Y0ZRA2_PSEVE</name>
<evidence type="ECO:0000313" key="5">
    <source>
        <dbReference type="Proteomes" id="UP000614123"/>
    </source>
</evidence>
<sequence>MHSNTPSRSIDRDPSPVDTKLHATAQRAIARDLPQSTDNAPDEHPTHNLFLVSPDIDTETLLANASENLASASEMAATVAFNLDESQRSIVLGIQQLIDLSALLVDRAHDQVARVISPATA</sequence>
<evidence type="ECO:0000256" key="1">
    <source>
        <dbReference type="SAM" id="MobiDB-lite"/>
    </source>
</evidence>
<evidence type="ECO:0000313" key="3">
    <source>
        <dbReference type="EMBL" id="NMX96564.1"/>
    </source>
</evidence>
<dbReference type="EMBL" id="JAEILD010000046">
    <property type="protein sequence ID" value="MBI6649585.1"/>
    <property type="molecule type" value="Genomic_DNA"/>
</dbReference>
<protein>
    <recommendedName>
        <fullName evidence="6">DUF3077 domain-containing protein</fullName>
    </recommendedName>
</protein>
<evidence type="ECO:0008006" key="6">
    <source>
        <dbReference type="Google" id="ProtNLM"/>
    </source>
</evidence>
<dbReference type="OrthoDB" id="6960476at2"/>
<organism evidence="3 4">
    <name type="scientific">Pseudomonas veronii</name>
    <dbReference type="NCBI Taxonomy" id="76761"/>
    <lineage>
        <taxon>Bacteria</taxon>
        <taxon>Pseudomonadati</taxon>
        <taxon>Pseudomonadota</taxon>
        <taxon>Gammaproteobacteria</taxon>
        <taxon>Pseudomonadales</taxon>
        <taxon>Pseudomonadaceae</taxon>
        <taxon>Pseudomonas</taxon>
    </lineage>
</organism>
<evidence type="ECO:0000313" key="4">
    <source>
        <dbReference type="Proteomes" id="UP000552560"/>
    </source>
</evidence>
<dbReference type="Pfam" id="PF19619">
    <property type="entry name" value="DUF6124"/>
    <property type="match status" value="1"/>
</dbReference>
<reference evidence="3 4" key="1">
    <citation type="journal article" date="2020" name="Front. Microbiol.">
        <title>Genetic Organization of the aprX-lipA2 Operon Affects the Proteolytic Potential of Pseudomonas Species in Milk.</title>
        <authorList>
            <person name="Maier C."/>
            <person name="Huptas C."/>
            <person name="von Neubeck M."/>
            <person name="Scherer S."/>
            <person name="Wenning M."/>
            <person name="Lucking G."/>
        </authorList>
    </citation>
    <scope>NUCLEOTIDE SEQUENCE [LARGE SCALE GENOMIC DNA]</scope>
    <source>
        <strain evidence="3 4">WS 4671</strain>
    </source>
</reference>
<reference evidence="2 5" key="2">
    <citation type="submission" date="2020-12" db="EMBL/GenBank/DDBJ databases">
        <title>Comparative genomic insights into the epidemiology and virulence of plant pathogenic Pseudomonads from Turkey.</title>
        <authorList>
            <person name="Dillon M."/>
            <person name="Ruiz-Bedoya T."/>
            <person name="Bendalovic-Torma C."/>
            <person name="Guttman K.M."/>
            <person name="Kwak H."/>
            <person name="Middleton M.A."/>
            <person name="Wang P.W."/>
            <person name="Horuz S."/>
            <person name="Aysan Y."/>
            <person name="Guttman D.S."/>
        </authorList>
    </citation>
    <scope>NUCLEOTIDE SEQUENCE [LARGE SCALE GENOMIC DNA]</scope>
    <source>
        <strain evidence="2 5">S4_EA_3a</strain>
    </source>
</reference>
<dbReference type="RefSeq" id="WP_057003770.1">
    <property type="nucleotide sequence ID" value="NZ_CP129402.1"/>
</dbReference>
<feature type="region of interest" description="Disordered" evidence="1">
    <location>
        <begin position="1"/>
        <end position="47"/>
    </location>
</feature>
<keyword evidence="5" id="KW-1185">Reference proteome</keyword>
<dbReference type="Proteomes" id="UP000614123">
    <property type="component" value="Unassembled WGS sequence"/>
</dbReference>
<feature type="compositionally biased region" description="Basic and acidic residues" evidence="1">
    <location>
        <begin position="9"/>
        <end position="21"/>
    </location>
</feature>
<dbReference type="Proteomes" id="UP000552560">
    <property type="component" value="Unassembled WGS sequence"/>
</dbReference>
<evidence type="ECO:0000313" key="2">
    <source>
        <dbReference type="EMBL" id="MBI6649585.1"/>
    </source>
</evidence>
<comment type="caution">
    <text evidence="3">The sequence shown here is derived from an EMBL/GenBank/DDBJ whole genome shotgun (WGS) entry which is preliminary data.</text>
</comment>